<evidence type="ECO:0000313" key="1">
    <source>
        <dbReference type="EMBL" id="PUE04017.1"/>
    </source>
</evidence>
<sequence>MSVVFSQYPGRRERHLLRKRNNPLFPEPERTPPVAAVQEAQRLDHEELVEFIGTFRGLIQRAAGLQANEQSEVILKLKEELDQCYEQACGLADDQSETKEALRRLLGVIMQTVEAGAAGDPLAQSELRQERAARAAHQELLEHPLVADLLYPESPIRPGELVPTLLSAPEAQFNASLGLFDPDQLREILDAAGRLAGEHGGDLEPRRQALERLLQSTRE</sequence>
<name>A0A6N4E2R0_9GAMM</name>
<dbReference type="Proteomes" id="UP000250928">
    <property type="component" value="Unassembled WGS sequence"/>
</dbReference>
<dbReference type="AlphaFoldDB" id="A0A6N4E2R0"/>
<comment type="caution">
    <text evidence="1">The sequence shown here is derived from an EMBL/GenBank/DDBJ whole genome shotgun (WGS) entry which is preliminary data.</text>
</comment>
<dbReference type="EMBL" id="PQCO01000140">
    <property type="protein sequence ID" value="PUE04017.1"/>
    <property type="molecule type" value="Genomic_DNA"/>
</dbReference>
<evidence type="ECO:0000313" key="2">
    <source>
        <dbReference type="Proteomes" id="UP000250928"/>
    </source>
</evidence>
<reference evidence="1 2" key="1">
    <citation type="submission" date="2018-01" db="EMBL/GenBank/DDBJ databases">
        <title>Novel co-symbiosis in the lucinid bivalve Phacoides pectinatus.</title>
        <authorList>
            <person name="Lim S.J."/>
            <person name="Davis B.G."/>
            <person name="Gill D.E."/>
            <person name="Engel A.S."/>
            <person name="Anderson L.C."/>
            <person name="Campbell B.J."/>
        </authorList>
    </citation>
    <scope>NUCLEOTIDE SEQUENCE [LARGE SCALE GENOMIC DNA]</scope>
    <source>
        <strain evidence="1">N3_P5</strain>
    </source>
</reference>
<proteinExistence type="predicted"/>
<gene>
    <name evidence="1" type="ORF">C3L24_03835</name>
</gene>
<organism evidence="1 2">
    <name type="scientific">Candidatus Sedimenticola endophacoides</name>
    <dbReference type="NCBI Taxonomy" id="2548426"/>
    <lineage>
        <taxon>Bacteria</taxon>
        <taxon>Pseudomonadati</taxon>
        <taxon>Pseudomonadota</taxon>
        <taxon>Gammaproteobacteria</taxon>
        <taxon>Chromatiales</taxon>
        <taxon>Sedimenticolaceae</taxon>
        <taxon>Sedimenticola</taxon>
    </lineage>
</organism>
<protein>
    <submittedName>
        <fullName evidence="1">Uncharacterized protein</fullName>
    </submittedName>
</protein>
<accession>A0A6N4E2R0</accession>